<accession>A0AAN8VYY7</accession>
<keyword evidence="6 7" id="KW-0472">Membrane</keyword>
<sequence length="91" mass="10649">MSIVPFLWSRFLVFMIAYIWGREFPNAQINIYGLVMLKGFHLPWAMLAIVLFVGNSLKEDMSGIMAGHSYYFLTGFYPFSSEKYIFETSLW</sequence>
<comment type="caution">
    <text evidence="8">The sequence shown here is derived from an EMBL/GenBank/DDBJ whole genome shotgun (WGS) entry which is preliminary data.</text>
</comment>
<dbReference type="Proteomes" id="UP001370490">
    <property type="component" value="Unassembled WGS sequence"/>
</dbReference>
<comment type="similarity">
    <text evidence="2">Belongs to the derlin family.</text>
</comment>
<evidence type="ECO:0000313" key="8">
    <source>
        <dbReference type="EMBL" id="KAK6936853.1"/>
    </source>
</evidence>
<evidence type="ECO:0000256" key="4">
    <source>
        <dbReference type="ARBA" id="ARBA00022824"/>
    </source>
</evidence>
<evidence type="ECO:0000256" key="3">
    <source>
        <dbReference type="ARBA" id="ARBA00022692"/>
    </source>
</evidence>
<gene>
    <name evidence="8" type="ORF">RJ641_033883</name>
</gene>
<keyword evidence="9" id="KW-1185">Reference proteome</keyword>
<dbReference type="GO" id="GO:0006950">
    <property type="term" value="P:response to stress"/>
    <property type="evidence" value="ECO:0007669"/>
    <property type="project" value="UniProtKB-ARBA"/>
</dbReference>
<evidence type="ECO:0000256" key="6">
    <source>
        <dbReference type="ARBA" id="ARBA00023136"/>
    </source>
</evidence>
<keyword evidence="3 7" id="KW-0812">Transmembrane</keyword>
<dbReference type="InterPro" id="IPR007599">
    <property type="entry name" value="DER1"/>
</dbReference>
<dbReference type="EMBL" id="JBAMMX010000007">
    <property type="protein sequence ID" value="KAK6936853.1"/>
    <property type="molecule type" value="Genomic_DNA"/>
</dbReference>
<evidence type="ECO:0000313" key="9">
    <source>
        <dbReference type="Proteomes" id="UP001370490"/>
    </source>
</evidence>
<feature type="non-terminal residue" evidence="8">
    <location>
        <position position="91"/>
    </location>
</feature>
<evidence type="ECO:0000256" key="5">
    <source>
        <dbReference type="ARBA" id="ARBA00022989"/>
    </source>
</evidence>
<organism evidence="8 9">
    <name type="scientific">Dillenia turbinata</name>
    <dbReference type="NCBI Taxonomy" id="194707"/>
    <lineage>
        <taxon>Eukaryota</taxon>
        <taxon>Viridiplantae</taxon>
        <taxon>Streptophyta</taxon>
        <taxon>Embryophyta</taxon>
        <taxon>Tracheophyta</taxon>
        <taxon>Spermatophyta</taxon>
        <taxon>Magnoliopsida</taxon>
        <taxon>eudicotyledons</taxon>
        <taxon>Gunneridae</taxon>
        <taxon>Pentapetalae</taxon>
        <taxon>Dilleniales</taxon>
        <taxon>Dilleniaceae</taxon>
        <taxon>Dillenia</taxon>
    </lineage>
</organism>
<proteinExistence type="inferred from homology"/>
<evidence type="ECO:0000256" key="7">
    <source>
        <dbReference type="SAM" id="Phobius"/>
    </source>
</evidence>
<comment type="subcellular location">
    <subcellularLocation>
        <location evidence="1">Endoplasmic reticulum membrane</location>
        <topology evidence="1">Multi-pass membrane protein</topology>
    </subcellularLocation>
</comment>
<keyword evidence="5 7" id="KW-1133">Transmembrane helix</keyword>
<dbReference type="PANTHER" id="PTHR11009">
    <property type="entry name" value="DER1-LIKE PROTEIN, DERLIN"/>
    <property type="match status" value="1"/>
</dbReference>
<dbReference type="Pfam" id="PF04511">
    <property type="entry name" value="DER1"/>
    <property type="match status" value="1"/>
</dbReference>
<dbReference type="AlphaFoldDB" id="A0AAN8VYY7"/>
<keyword evidence="4" id="KW-0256">Endoplasmic reticulum</keyword>
<name>A0AAN8VYY7_9MAGN</name>
<feature type="transmembrane region" description="Helical" evidence="7">
    <location>
        <begin position="31"/>
        <end position="53"/>
    </location>
</feature>
<reference evidence="8 9" key="1">
    <citation type="submission" date="2023-12" db="EMBL/GenBank/DDBJ databases">
        <title>A high-quality genome assembly for Dillenia turbinata (Dilleniales).</title>
        <authorList>
            <person name="Chanderbali A."/>
        </authorList>
    </citation>
    <scope>NUCLEOTIDE SEQUENCE [LARGE SCALE GENOMIC DNA]</scope>
    <source>
        <strain evidence="8">LSX21</strain>
        <tissue evidence="8">Leaf</tissue>
    </source>
</reference>
<dbReference type="GO" id="GO:0005789">
    <property type="term" value="C:endoplasmic reticulum membrane"/>
    <property type="evidence" value="ECO:0007669"/>
    <property type="project" value="UniProtKB-SubCell"/>
</dbReference>
<evidence type="ECO:0000256" key="2">
    <source>
        <dbReference type="ARBA" id="ARBA00008917"/>
    </source>
</evidence>
<evidence type="ECO:0000256" key="1">
    <source>
        <dbReference type="ARBA" id="ARBA00004477"/>
    </source>
</evidence>
<protein>
    <submittedName>
        <fullName evidence="8">Derlin</fullName>
    </submittedName>
</protein>